<dbReference type="SUPFAM" id="SSF52540">
    <property type="entry name" value="P-loop containing nucleoside triphosphate hydrolases"/>
    <property type="match status" value="1"/>
</dbReference>
<evidence type="ECO:0000313" key="4">
    <source>
        <dbReference type="Proteomes" id="UP000001432"/>
    </source>
</evidence>
<dbReference type="RefSeq" id="WP_011848467.1">
    <property type="nucleotide sequence ID" value="NC_009053.1"/>
</dbReference>
<evidence type="ECO:0000259" key="2">
    <source>
        <dbReference type="Pfam" id="PF13635"/>
    </source>
</evidence>
<name>A3N0E9_ACTP2</name>
<dbReference type="eggNOG" id="COG1373">
    <property type="taxonomic scope" value="Bacteria"/>
</dbReference>
<reference evidence="3 4" key="1">
    <citation type="journal article" date="2008" name="J. Bacteriol.">
        <title>The complete genome sequence of Actinobacillus pleuropneumoniae L20 (serotype 5b).</title>
        <authorList>
            <person name="Foote S.J."/>
            <person name="Bosse J.T."/>
            <person name="Bouevitch A.B."/>
            <person name="Langford P.R."/>
            <person name="Young N.M."/>
            <person name="Nash J.H."/>
        </authorList>
    </citation>
    <scope>NUCLEOTIDE SEQUENCE [LARGE SCALE GENOMIC DNA]</scope>
    <source>
        <strain evidence="3 4">L20</strain>
    </source>
</reference>
<dbReference type="Pfam" id="PF13173">
    <property type="entry name" value="AAA_14"/>
    <property type="match status" value="1"/>
</dbReference>
<dbReference type="Proteomes" id="UP000001432">
    <property type="component" value="Chromosome"/>
</dbReference>
<dbReference type="AlphaFoldDB" id="A3N0E9"/>
<evidence type="ECO:0000259" key="1">
    <source>
        <dbReference type="Pfam" id="PF13173"/>
    </source>
</evidence>
<proteinExistence type="predicted"/>
<dbReference type="PANTHER" id="PTHR33295">
    <property type="entry name" value="ATPASE"/>
    <property type="match status" value="1"/>
</dbReference>
<dbReference type="KEGG" id="apl:APL_0787"/>
<sequence length="442" mass="51281">MQRKIIQSLEKWKQKPTRKPLIIQGARQVGKTWAMKRFGEQSFEKVAYINFDNNPRMKTLFSGDYDINRLILGLKIESGVDIQAENTLIIFDEVQEVPQALSSLKYFYENAPQFYIVAAGSLLGVSLHHQVSFPVGKVDFLPLYPMDFHEFLTALGKQDLVQLLELKEWSLISAMKTSYIDLLRQYYFVGGMPEAVKVFVETQNFDEVRQVQRNLLMAYEQDFSKHIRDGQTVQKVRSIWASIPEQLAKENKKFIYSHLQKGARSKDYEIALQWLRDSGLVHSVPRVKKPYLPLSAYQDGAFKLYVLDVGLLAAQSHLDVSVLLEGSRIFTEFKGALTEQYVLQQLIATQENPVFYWATEKGTAEVDFVVQRKQAIIPIEVKAEENLKAKSLKVYVEQFQPEQAVRFSMADYREQDWMVNVPLYDLFSLNNNYRNYRYLANF</sequence>
<protein>
    <submittedName>
        <fullName evidence="3">Putative ATPase</fullName>
    </submittedName>
</protein>
<dbReference type="InterPro" id="IPR041682">
    <property type="entry name" value="AAA_14"/>
</dbReference>
<accession>A3N0E9</accession>
<dbReference type="InterPro" id="IPR025420">
    <property type="entry name" value="DUF4143"/>
</dbReference>
<gene>
    <name evidence="3" type="ordered locus">APL_0787</name>
</gene>
<dbReference type="PATRIC" id="fig|416269.6.peg.823"/>
<dbReference type="InterPro" id="IPR027417">
    <property type="entry name" value="P-loop_NTPase"/>
</dbReference>
<evidence type="ECO:0000313" key="3">
    <source>
        <dbReference type="EMBL" id="ABN73885.1"/>
    </source>
</evidence>
<dbReference type="EnsemblBacteria" id="ABN73885">
    <property type="protein sequence ID" value="ABN73885"/>
    <property type="gene ID" value="APL_0787"/>
</dbReference>
<organism evidence="3 4">
    <name type="scientific">Actinobacillus pleuropneumoniae serotype 5b (strain L20)</name>
    <dbReference type="NCBI Taxonomy" id="416269"/>
    <lineage>
        <taxon>Bacteria</taxon>
        <taxon>Pseudomonadati</taxon>
        <taxon>Pseudomonadota</taxon>
        <taxon>Gammaproteobacteria</taxon>
        <taxon>Pasteurellales</taxon>
        <taxon>Pasteurellaceae</taxon>
        <taxon>Actinobacillus</taxon>
    </lineage>
</organism>
<dbReference type="PANTHER" id="PTHR33295:SF7">
    <property type="entry name" value="ATPASE"/>
    <property type="match status" value="1"/>
</dbReference>
<dbReference type="Pfam" id="PF13635">
    <property type="entry name" value="DUF4143"/>
    <property type="match status" value="1"/>
</dbReference>
<feature type="domain" description="AAA" evidence="1">
    <location>
        <begin position="18"/>
        <end position="152"/>
    </location>
</feature>
<dbReference type="EMBL" id="CP000569">
    <property type="protein sequence ID" value="ABN73885.1"/>
    <property type="molecule type" value="Genomic_DNA"/>
</dbReference>
<dbReference type="HOGENOM" id="CLU_047370_0_0_6"/>
<dbReference type="STRING" id="416269.APL_0787"/>
<feature type="domain" description="DUF4143" evidence="2">
    <location>
        <begin position="220"/>
        <end position="383"/>
    </location>
</feature>